<accession>A0A2U1LB40</accession>
<evidence type="ECO:0000256" key="1">
    <source>
        <dbReference type="SAM" id="MobiDB-lite"/>
    </source>
</evidence>
<feature type="compositionally biased region" description="Basic and acidic residues" evidence="1">
    <location>
        <begin position="192"/>
        <end position="234"/>
    </location>
</feature>
<feature type="compositionally biased region" description="Basic and acidic residues" evidence="1">
    <location>
        <begin position="99"/>
        <end position="131"/>
    </location>
</feature>
<feature type="compositionally biased region" description="Polar residues" evidence="1">
    <location>
        <begin position="10"/>
        <end position="23"/>
    </location>
</feature>
<dbReference type="AlphaFoldDB" id="A0A2U1LB40"/>
<reference evidence="2 3" key="1">
    <citation type="journal article" date="2018" name="Mol. Plant">
        <title>The genome of Artemisia annua provides insight into the evolution of Asteraceae family and artemisinin biosynthesis.</title>
        <authorList>
            <person name="Shen Q."/>
            <person name="Zhang L."/>
            <person name="Liao Z."/>
            <person name="Wang S."/>
            <person name="Yan T."/>
            <person name="Shi P."/>
            <person name="Liu M."/>
            <person name="Fu X."/>
            <person name="Pan Q."/>
            <person name="Wang Y."/>
            <person name="Lv Z."/>
            <person name="Lu X."/>
            <person name="Zhang F."/>
            <person name="Jiang W."/>
            <person name="Ma Y."/>
            <person name="Chen M."/>
            <person name="Hao X."/>
            <person name="Li L."/>
            <person name="Tang Y."/>
            <person name="Lv G."/>
            <person name="Zhou Y."/>
            <person name="Sun X."/>
            <person name="Brodelius P.E."/>
            <person name="Rose J.K.C."/>
            <person name="Tang K."/>
        </authorList>
    </citation>
    <scope>NUCLEOTIDE SEQUENCE [LARGE SCALE GENOMIC DNA]</scope>
    <source>
        <strain evidence="3">cv. Huhao1</strain>
        <tissue evidence="2">Leaf</tissue>
    </source>
</reference>
<dbReference type="EMBL" id="PKPP01010390">
    <property type="protein sequence ID" value="PWA46217.1"/>
    <property type="molecule type" value="Genomic_DNA"/>
</dbReference>
<organism evidence="2 3">
    <name type="scientific">Artemisia annua</name>
    <name type="common">Sweet wormwood</name>
    <dbReference type="NCBI Taxonomy" id="35608"/>
    <lineage>
        <taxon>Eukaryota</taxon>
        <taxon>Viridiplantae</taxon>
        <taxon>Streptophyta</taxon>
        <taxon>Embryophyta</taxon>
        <taxon>Tracheophyta</taxon>
        <taxon>Spermatophyta</taxon>
        <taxon>Magnoliopsida</taxon>
        <taxon>eudicotyledons</taxon>
        <taxon>Gunneridae</taxon>
        <taxon>Pentapetalae</taxon>
        <taxon>asterids</taxon>
        <taxon>campanulids</taxon>
        <taxon>Asterales</taxon>
        <taxon>Asteraceae</taxon>
        <taxon>Asteroideae</taxon>
        <taxon>Anthemideae</taxon>
        <taxon>Artemisiinae</taxon>
        <taxon>Artemisia</taxon>
    </lineage>
</organism>
<feature type="compositionally biased region" description="Basic and acidic residues" evidence="1">
    <location>
        <begin position="600"/>
        <end position="621"/>
    </location>
</feature>
<feature type="region of interest" description="Disordered" evidence="1">
    <location>
        <begin position="590"/>
        <end position="621"/>
    </location>
</feature>
<comment type="caution">
    <text evidence="2">The sequence shown here is derived from an EMBL/GenBank/DDBJ whole genome shotgun (WGS) entry which is preliminary data.</text>
</comment>
<evidence type="ECO:0008006" key="4">
    <source>
        <dbReference type="Google" id="ProtNLM"/>
    </source>
</evidence>
<dbReference type="OrthoDB" id="588867at2759"/>
<sequence>MDIPEEISQSKENSAAESDQNKLPNVDYGKILNPTPLSRFNPFDDLAKKTSPVKPRFNPYDDLLKKKSPAKKKPTNDVSKAAKPAEFEVNVQGKASVDQGKETSDGKKSTVVKDKATDKGSDVLVEKEKAADITKEKDKKLKLKFKVTEPVKTTPKSSEKKSAKVLSEASVLRSKKPVQEETQPKRKLGLAKVDDISKKQKLKVQKDADEKKKRKRGDSSGSDKGEDITPEDKGKKKMKGKGPVKIKKDNFVKEEDILPGGVMKQLMKNLLKNSLVKGRLHSPLFLKNAKAGVGIKKAFPVSILNRHKQRNAFSFCFSSFHSLLPNIPLNTYCPSYCHPWHKKYDIQKFLVEIGFSSYIKFDISKIPARLGRYVVENFDAETCRLKLEHERLIEATVTKVHELLGIPIGGQSLLSLKTRPVGDDFEKVWVGQFEGKSAKQIRVNDIANKLIESKEVDFLFKVNFLTLFTNTMGMVAGLQGEINFDVVKHLLYLDSTNYTKLPVPRTRPAIKHWSSFLMSQRHEMELKEEYIGMSELYDESELPETEGFVAGCSSDTSYKKELLNNLEEKLAVISNERACFEELLATAGLEFPEGNDDGNGDDKKDKDAEKQGDAVPETKVDEPFSLTQRVENHLDLIEEWFNCAVAEFYYQKCVAEGTMEPMGVGIPGAINPHNIATRAFDASPSPAKRLVKLFSYLLSPYMNKKTRVELKLTRLEWMLGNSIFAMRGEQLIRKVKPRIASLKWKTKNNIIDCGVFTMLHMDNYTGEAPGKWDCGLVAESKEQSNQLRVLRFKFSTKILLHKVNVHAARMYELALEFDKLPPGEKMSIIISAVRNRDERDRKF</sequence>
<dbReference type="Proteomes" id="UP000245207">
    <property type="component" value="Unassembled WGS sequence"/>
</dbReference>
<evidence type="ECO:0000313" key="3">
    <source>
        <dbReference type="Proteomes" id="UP000245207"/>
    </source>
</evidence>
<protein>
    <recommendedName>
        <fullName evidence="4">Ulp1 protease family, C-terminal catalytic domain-containing protein</fullName>
    </recommendedName>
</protein>
<name>A0A2U1LB40_ARTAN</name>
<gene>
    <name evidence="2" type="ORF">CTI12_AA510700</name>
</gene>
<proteinExistence type="predicted"/>
<keyword evidence="3" id="KW-1185">Reference proteome</keyword>
<feature type="region of interest" description="Disordered" evidence="1">
    <location>
        <begin position="144"/>
        <end position="243"/>
    </location>
</feature>
<feature type="region of interest" description="Disordered" evidence="1">
    <location>
        <begin position="1"/>
        <end position="131"/>
    </location>
</feature>
<evidence type="ECO:0000313" key="2">
    <source>
        <dbReference type="EMBL" id="PWA46217.1"/>
    </source>
</evidence>